<dbReference type="GO" id="GO:0036503">
    <property type="term" value="P:ERAD pathway"/>
    <property type="evidence" value="ECO:0007669"/>
    <property type="project" value="TreeGrafter"/>
</dbReference>
<dbReference type="SMART" id="SM00594">
    <property type="entry name" value="UAS"/>
    <property type="match status" value="1"/>
</dbReference>
<accession>A0A8B7ZD39</accession>
<feature type="region of interest" description="Disordered" evidence="4">
    <location>
        <begin position="301"/>
        <end position="336"/>
    </location>
</feature>
<dbReference type="OrthoDB" id="1026733at2759"/>
<dbReference type="InterPro" id="IPR050730">
    <property type="entry name" value="UBX_domain-protein"/>
</dbReference>
<dbReference type="AlphaFoldDB" id="A0A8B7ZD39"/>
<evidence type="ECO:0000313" key="7">
    <source>
        <dbReference type="RefSeq" id="XP_022103589.1"/>
    </source>
</evidence>
<dbReference type="InterPro" id="IPR029071">
    <property type="entry name" value="Ubiquitin-like_domsf"/>
</dbReference>
<keyword evidence="3" id="KW-0175">Coiled coil</keyword>
<comment type="subcellular location">
    <subcellularLocation>
        <location evidence="1">Cytoplasm</location>
    </subcellularLocation>
</comment>
<dbReference type="Pfam" id="PF21021">
    <property type="entry name" value="FAF1"/>
    <property type="match status" value="1"/>
</dbReference>
<dbReference type="GO" id="GO:0043130">
    <property type="term" value="F:ubiquitin binding"/>
    <property type="evidence" value="ECO:0007669"/>
    <property type="project" value="TreeGrafter"/>
</dbReference>
<dbReference type="PROSITE" id="PS50033">
    <property type="entry name" value="UBX"/>
    <property type="match status" value="1"/>
</dbReference>
<name>A0A8B7ZD39_ACAPL</name>
<proteinExistence type="predicted"/>
<evidence type="ECO:0000313" key="6">
    <source>
        <dbReference type="Proteomes" id="UP000694845"/>
    </source>
</evidence>
<evidence type="ECO:0000256" key="4">
    <source>
        <dbReference type="SAM" id="MobiDB-lite"/>
    </source>
</evidence>
<dbReference type="Pfam" id="PF22566">
    <property type="entry name" value="UBA_8"/>
    <property type="match status" value="1"/>
</dbReference>
<dbReference type="InterPro" id="IPR036249">
    <property type="entry name" value="Thioredoxin-like_sf"/>
</dbReference>
<dbReference type="CDD" id="cd16120">
    <property type="entry name" value="UBX_UBXN3B"/>
    <property type="match status" value="1"/>
</dbReference>
<dbReference type="PANTHER" id="PTHR23322:SF1">
    <property type="entry name" value="FAS-ASSOCIATED FACTOR 2"/>
    <property type="match status" value="1"/>
</dbReference>
<dbReference type="PANTHER" id="PTHR23322">
    <property type="entry name" value="FAS-ASSOCIATED PROTEIN"/>
    <property type="match status" value="1"/>
</dbReference>
<dbReference type="Proteomes" id="UP000694845">
    <property type="component" value="Unplaced"/>
</dbReference>
<dbReference type="Gene3D" id="3.10.20.90">
    <property type="entry name" value="Phosphatidylinositol 3-kinase Catalytic Subunit, Chain A, domain 1"/>
    <property type="match status" value="1"/>
</dbReference>
<evidence type="ECO:0000259" key="5">
    <source>
        <dbReference type="PROSITE" id="PS50033"/>
    </source>
</evidence>
<dbReference type="KEGG" id="aplc:110986203"/>
<dbReference type="InterPro" id="IPR054109">
    <property type="entry name" value="UBA_8"/>
</dbReference>
<feature type="domain" description="UBX" evidence="5">
    <location>
        <begin position="372"/>
        <end position="454"/>
    </location>
</feature>
<dbReference type="SUPFAM" id="SSF54236">
    <property type="entry name" value="Ubiquitin-like"/>
    <property type="match status" value="1"/>
</dbReference>
<dbReference type="InterPro" id="IPR001012">
    <property type="entry name" value="UBX_dom"/>
</dbReference>
<keyword evidence="6" id="KW-1185">Reference proteome</keyword>
<sequence>MAEYNGNNQEGPDAPDGEITTEQTEKLIQFQDLTGNENTDECRSILQRHNWNIETAVQDTLNVNEGRPTVFDTPRSRIETPPPEVNTYSSDQRIYTVQRAQPRPSLLQWGYMAILFPFRFVTFTLWDIVQWVLRFFRPDPRRTVTDPVGDVVSFIGRFNEQYGRDHPTFYQGTYSQALTDAKRELKFLLVYLHGDDHEDTPVFCRETLCNNEVTEFINTRMLFWAASINTPEGYRVSLALREPTYPFLALIVLRENKMTVVQRIAGAIQPQDLIDRLNRVMADTEAYLVSMRHERQQRVQANTLRQQQDEAYHESLRQDREKERRRQEEKDRKQRELEEELEKQIQEQRRIQEREELKLAKAASLPAEPDPTNPDAIRVVVKLPCGTRLERCFLKTDPLQVVYDFVFIQDDAPSEFRLHTNYPRRLLPCQAVPEPDDDTTIQGFGLAQKEMIYVQDTSD</sequence>
<dbReference type="InterPro" id="IPR049483">
    <property type="entry name" value="FAF1_2-like_UAS"/>
</dbReference>
<evidence type="ECO:0000256" key="1">
    <source>
        <dbReference type="ARBA" id="ARBA00004496"/>
    </source>
</evidence>
<dbReference type="Gene3D" id="3.40.30.10">
    <property type="entry name" value="Glutaredoxin"/>
    <property type="match status" value="1"/>
</dbReference>
<dbReference type="InterPro" id="IPR006577">
    <property type="entry name" value="UAS"/>
</dbReference>
<dbReference type="SUPFAM" id="SSF52833">
    <property type="entry name" value="Thioredoxin-like"/>
    <property type="match status" value="1"/>
</dbReference>
<evidence type="ECO:0000256" key="2">
    <source>
        <dbReference type="ARBA" id="ARBA00022490"/>
    </source>
</evidence>
<evidence type="ECO:0000256" key="3">
    <source>
        <dbReference type="ARBA" id="ARBA00023054"/>
    </source>
</evidence>
<organism evidence="6 7">
    <name type="scientific">Acanthaster planci</name>
    <name type="common">Crown-of-thorns starfish</name>
    <dbReference type="NCBI Taxonomy" id="133434"/>
    <lineage>
        <taxon>Eukaryota</taxon>
        <taxon>Metazoa</taxon>
        <taxon>Echinodermata</taxon>
        <taxon>Eleutherozoa</taxon>
        <taxon>Asterozoa</taxon>
        <taxon>Asteroidea</taxon>
        <taxon>Valvatacea</taxon>
        <taxon>Valvatida</taxon>
        <taxon>Acanthasteridae</taxon>
        <taxon>Acanthaster</taxon>
    </lineage>
</organism>
<keyword evidence="2" id="KW-0963">Cytoplasm</keyword>
<feature type="compositionally biased region" description="Basic and acidic residues" evidence="4">
    <location>
        <begin position="307"/>
        <end position="336"/>
    </location>
</feature>
<dbReference type="GO" id="GO:0005783">
    <property type="term" value="C:endoplasmic reticulum"/>
    <property type="evidence" value="ECO:0007669"/>
    <property type="project" value="TreeGrafter"/>
</dbReference>
<dbReference type="Pfam" id="PF00789">
    <property type="entry name" value="UBX"/>
    <property type="match status" value="1"/>
</dbReference>
<dbReference type="GeneID" id="110986203"/>
<dbReference type="RefSeq" id="XP_022103589.1">
    <property type="nucleotide sequence ID" value="XM_022247897.1"/>
</dbReference>
<dbReference type="OMA" id="ILIRHQW"/>
<dbReference type="CTD" id="23197"/>
<dbReference type="Gene3D" id="1.10.8.10">
    <property type="entry name" value="DNA helicase RuvA subunit, C-terminal domain"/>
    <property type="match status" value="1"/>
</dbReference>
<protein>
    <submittedName>
        <fullName evidence="7">FAS-associated factor 2-like</fullName>
    </submittedName>
</protein>
<reference evidence="7" key="1">
    <citation type="submission" date="2025-08" db="UniProtKB">
        <authorList>
            <consortium name="RefSeq"/>
        </authorList>
    </citation>
    <scope>IDENTIFICATION</scope>
</reference>
<gene>
    <name evidence="7" type="primary">LOC110986203</name>
</gene>